<dbReference type="OMA" id="REQDMDR"/>
<dbReference type="eggNOG" id="ENOG502S7X4">
    <property type="taxonomic scope" value="Eukaryota"/>
</dbReference>
<dbReference type="OrthoDB" id="2311687at2759"/>
<organism evidence="2 3">
    <name type="scientific">Dactylellina haptotyla (strain CBS 200.50)</name>
    <name type="common">Nematode-trapping fungus</name>
    <name type="synonym">Monacrosporium haptotylum</name>
    <dbReference type="NCBI Taxonomy" id="1284197"/>
    <lineage>
        <taxon>Eukaryota</taxon>
        <taxon>Fungi</taxon>
        <taxon>Dikarya</taxon>
        <taxon>Ascomycota</taxon>
        <taxon>Pezizomycotina</taxon>
        <taxon>Orbiliomycetes</taxon>
        <taxon>Orbiliales</taxon>
        <taxon>Orbiliaceae</taxon>
        <taxon>Dactylellina</taxon>
    </lineage>
</organism>
<protein>
    <submittedName>
        <fullName evidence="2">Uncharacterized protein</fullName>
    </submittedName>
</protein>
<comment type="caution">
    <text evidence="2">The sequence shown here is derived from an EMBL/GenBank/DDBJ whole genome shotgun (WGS) entry which is preliminary data.</text>
</comment>
<dbReference type="Proteomes" id="UP000015100">
    <property type="component" value="Unassembled WGS sequence"/>
</dbReference>
<dbReference type="PANTHER" id="PTHR28064:SF1">
    <property type="entry name" value="INNER KINETOCHORE SUBUNIT NKP2"/>
    <property type="match status" value="1"/>
</dbReference>
<dbReference type="PANTHER" id="PTHR28064">
    <property type="entry name" value="INNER KINETOCHORE SUBUNIT NKP2"/>
    <property type="match status" value="1"/>
</dbReference>
<dbReference type="STRING" id="1284197.S8ALE7"/>
<dbReference type="InterPro" id="IPR018565">
    <property type="entry name" value="Nkp2/Cnl2"/>
</dbReference>
<sequence>MCCWAGNKLVDVRQTTASAQLLSTPTSPTSPHQHDLLESNAAGAHPSRPALPETSAIMSRSTVEAETQILSNFLLSNATFPDIIDLKTFRSLFPKNHQDSPQIKQIYNHLTLKRTDTLETVRKNIEFEAKMSHQLLKRERREADSQDRAGDAEMLEQADMNGVMQIYGDIPSSKNKILPIEEFIKCLEDANEKLETEMAILDDDCQKLTKEIKDIVGDLSSLKFGSFTGANEGLVDSVIEDLARLQDTCDQVLKPAD</sequence>
<dbReference type="EMBL" id="AQGS01000070">
    <property type="protein sequence ID" value="EPS43729.1"/>
    <property type="molecule type" value="Genomic_DNA"/>
</dbReference>
<dbReference type="GO" id="GO:0031511">
    <property type="term" value="C:Mis6-Sim4 complex"/>
    <property type="evidence" value="ECO:0007669"/>
    <property type="project" value="TreeGrafter"/>
</dbReference>
<gene>
    <name evidence="2" type="ORF">H072_2283</name>
</gene>
<dbReference type="AlphaFoldDB" id="S8ALE7"/>
<reference evidence="2 3" key="1">
    <citation type="journal article" date="2013" name="PLoS Genet.">
        <title>Genomic mechanisms accounting for the adaptation to parasitism in nematode-trapping fungi.</title>
        <authorList>
            <person name="Meerupati T."/>
            <person name="Andersson K.M."/>
            <person name="Friman E."/>
            <person name="Kumar D."/>
            <person name="Tunlid A."/>
            <person name="Ahren D."/>
        </authorList>
    </citation>
    <scope>NUCLEOTIDE SEQUENCE [LARGE SCALE GENOMIC DNA]</scope>
    <source>
        <strain evidence="2 3">CBS 200.50</strain>
    </source>
</reference>
<reference evidence="3" key="2">
    <citation type="submission" date="2013-04" db="EMBL/GenBank/DDBJ databases">
        <title>Genomic mechanisms accounting for the adaptation to parasitism in nematode-trapping fungi.</title>
        <authorList>
            <person name="Ahren D.G."/>
        </authorList>
    </citation>
    <scope>NUCLEOTIDE SEQUENCE [LARGE SCALE GENOMIC DNA]</scope>
    <source>
        <strain evidence="3">CBS 200.50</strain>
    </source>
</reference>
<dbReference type="HOGENOM" id="CLU_077446_1_0_1"/>
<keyword evidence="1" id="KW-0175">Coiled coil</keyword>
<accession>S8ALE7</accession>
<evidence type="ECO:0000313" key="2">
    <source>
        <dbReference type="EMBL" id="EPS43729.1"/>
    </source>
</evidence>
<evidence type="ECO:0000313" key="3">
    <source>
        <dbReference type="Proteomes" id="UP000015100"/>
    </source>
</evidence>
<name>S8ALE7_DACHA</name>
<feature type="coiled-coil region" evidence="1">
    <location>
        <begin position="184"/>
        <end position="211"/>
    </location>
</feature>
<proteinExistence type="predicted"/>
<dbReference type="Pfam" id="PF09447">
    <property type="entry name" value="Cnl2_NKP2"/>
    <property type="match status" value="1"/>
</dbReference>
<evidence type="ECO:0000256" key="1">
    <source>
        <dbReference type="SAM" id="Coils"/>
    </source>
</evidence>
<dbReference type="GO" id="GO:0007059">
    <property type="term" value="P:chromosome segregation"/>
    <property type="evidence" value="ECO:0007669"/>
    <property type="project" value="TreeGrafter"/>
</dbReference>
<keyword evidence="3" id="KW-1185">Reference proteome</keyword>